<comment type="caution">
    <text evidence="1">The sequence shown here is derived from an EMBL/GenBank/DDBJ whole genome shotgun (WGS) entry which is preliminary data.</text>
</comment>
<organism evidence="1 2">
    <name type="scientific">Ravibacter arvi</name>
    <dbReference type="NCBI Taxonomy" id="2051041"/>
    <lineage>
        <taxon>Bacteria</taxon>
        <taxon>Pseudomonadati</taxon>
        <taxon>Bacteroidota</taxon>
        <taxon>Cytophagia</taxon>
        <taxon>Cytophagales</taxon>
        <taxon>Spirosomataceae</taxon>
        <taxon>Ravibacter</taxon>
    </lineage>
</organism>
<dbReference type="EMBL" id="BAABEY010000011">
    <property type="protein sequence ID" value="GAA4434564.1"/>
    <property type="molecule type" value="Genomic_DNA"/>
</dbReference>
<accession>A0ABP8LU79</accession>
<gene>
    <name evidence="1" type="ORF">GCM10023091_09690</name>
</gene>
<protein>
    <submittedName>
        <fullName evidence="1">Uncharacterized protein</fullName>
    </submittedName>
</protein>
<sequence>MSKSHLRFRVAFLCFTKKYLRTFIGSFHSYFNRRGREEHRAFKIAFAPSVLFVVLFNRRGHEVHGVFKMAFALSALLVVFI</sequence>
<evidence type="ECO:0000313" key="1">
    <source>
        <dbReference type="EMBL" id="GAA4434564.1"/>
    </source>
</evidence>
<evidence type="ECO:0000313" key="2">
    <source>
        <dbReference type="Proteomes" id="UP001501508"/>
    </source>
</evidence>
<keyword evidence="2" id="KW-1185">Reference proteome</keyword>
<proteinExistence type="predicted"/>
<name>A0ABP8LU79_9BACT</name>
<dbReference type="Proteomes" id="UP001501508">
    <property type="component" value="Unassembled WGS sequence"/>
</dbReference>
<reference evidence="2" key="1">
    <citation type="journal article" date="2019" name="Int. J. Syst. Evol. Microbiol.">
        <title>The Global Catalogue of Microorganisms (GCM) 10K type strain sequencing project: providing services to taxonomists for standard genome sequencing and annotation.</title>
        <authorList>
            <consortium name="The Broad Institute Genomics Platform"/>
            <consortium name="The Broad Institute Genome Sequencing Center for Infectious Disease"/>
            <person name="Wu L."/>
            <person name="Ma J."/>
        </authorList>
    </citation>
    <scope>NUCLEOTIDE SEQUENCE [LARGE SCALE GENOMIC DNA]</scope>
    <source>
        <strain evidence="2">JCM 31920</strain>
    </source>
</reference>